<feature type="signal peptide" evidence="1">
    <location>
        <begin position="1"/>
        <end position="19"/>
    </location>
</feature>
<reference evidence="2" key="1">
    <citation type="journal article" date="2003" name="Appl. Environ. Microbiol.">
        <title>A new Bacteroides conjugative transposon that carries an ermB gene.</title>
        <authorList>
            <person name="Gupta A."/>
            <person name="Vlamakis H."/>
            <person name="Shoemaker N."/>
            <person name="Salyers A.A."/>
        </authorList>
    </citation>
    <scope>NUCLEOTIDE SEQUENCE</scope>
    <source>
        <strain evidence="2">WH207</strain>
    </source>
</reference>
<dbReference type="AlphaFoldDB" id="A4VBZ4"/>
<sequence>MMNKLINPILFIMCLFVTACSDDNNGNEPISSFSLDKTYYEVRLGRGSTNIHVTNGSGYISLSIEDEKILNAKYAGGLYADGLRGVIHLYGLQKGSTTLTITDNVTKDVETVEVKVTDCYLAYVINDSNHPILPAGTTLFLVNNQAQDYYLFDQDNIYNKPILKDNSYEFFITQDTDTGTGSEPANYAIPYLRLYMHNPADTGTTTAEFYDFEIEMYGEDASSSYVLQVIQAYLDVDWEELKGNIQTKSPAPIDMTMIMTVPDTDYRIRGVLSTVSIPEHILE</sequence>
<dbReference type="RefSeq" id="WP_007215973.1">
    <property type="nucleotide sequence ID" value="NZ_JBDMLQ010000011.1"/>
</dbReference>
<name>A4VBZ4_BACUN</name>
<dbReference type="PROSITE" id="PS51257">
    <property type="entry name" value="PROKAR_LIPOPROTEIN"/>
    <property type="match status" value="1"/>
</dbReference>
<keyword evidence="1" id="KW-0732">Signal</keyword>
<feature type="chain" id="PRO_5002673491" evidence="1">
    <location>
        <begin position="20"/>
        <end position="283"/>
    </location>
</feature>
<dbReference type="EMBL" id="AY345595">
    <property type="protein sequence ID" value="ABP57332.1"/>
    <property type="molecule type" value="Genomic_DNA"/>
</dbReference>
<reference evidence="2" key="2">
    <citation type="journal article" date="2007" name="Appl. Environ. Microbiol.">
        <title>Possible origins of CTnBST, a conjugative transposon found recently in a human colonic Bacteroides strain.</title>
        <authorList>
            <person name="Schlesinger D.J."/>
            <person name="Shoemaker N.B."/>
            <person name="Salyers A.A."/>
        </authorList>
    </citation>
    <scope>NUCLEOTIDE SEQUENCE</scope>
    <source>
        <strain evidence="2">WH207</strain>
    </source>
</reference>
<evidence type="ECO:0000256" key="1">
    <source>
        <dbReference type="SAM" id="SignalP"/>
    </source>
</evidence>
<gene>
    <name evidence="2" type="ORF">bst075</name>
</gene>
<accession>A4VBZ4</accession>
<organism evidence="2">
    <name type="scientific">Bacteroides uniformis</name>
    <dbReference type="NCBI Taxonomy" id="820"/>
    <lineage>
        <taxon>Bacteria</taxon>
        <taxon>Pseudomonadati</taxon>
        <taxon>Bacteroidota</taxon>
        <taxon>Bacteroidia</taxon>
        <taxon>Bacteroidales</taxon>
        <taxon>Bacteroidaceae</taxon>
        <taxon>Bacteroides</taxon>
    </lineage>
</organism>
<protein>
    <submittedName>
        <fullName evidence="2">Uncharacterized protein</fullName>
    </submittedName>
</protein>
<evidence type="ECO:0000313" key="2">
    <source>
        <dbReference type="EMBL" id="ABP57332.1"/>
    </source>
</evidence>
<proteinExistence type="predicted"/>